<dbReference type="GO" id="GO:0005634">
    <property type="term" value="C:nucleus"/>
    <property type="evidence" value="ECO:0007669"/>
    <property type="project" value="TreeGrafter"/>
</dbReference>
<comment type="similarity">
    <text evidence="2">Belongs to the ubiquitin-activating E1 family.</text>
</comment>
<evidence type="ECO:0000313" key="6">
    <source>
        <dbReference type="Proteomes" id="UP000827986"/>
    </source>
</evidence>
<proteinExistence type="inferred from homology"/>
<dbReference type="GO" id="GO:0006511">
    <property type="term" value="P:ubiquitin-dependent protein catabolic process"/>
    <property type="evidence" value="ECO:0007669"/>
    <property type="project" value="TreeGrafter"/>
</dbReference>
<dbReference type="Pfam" id="PF09358">
    <property type="entry name" value="E1_UFD"/>
    <property type="match status" value="1"/>
</dbReference>
<comment type="pathway">
    <text evidence="1">Protein modification; protein ubiquitination.</text>
</comment>
<dbReference type="Pfam" id="PF00899">
    <property type="entry name" value="ThiF"/>
    <property type="match status" value="1"/>
</dbReference>
<dbReference type="GO" id="GO:0006974">
    <property type="term" value="P:DNA damage response"/>
    <property type="evidence" value="ECO:0007669"/>
    <property type="project" value="TreeGrafter"/>
</dbReference>
<organism evidence="5 6">
    <name type="scientific">Mauremys mutica</name>
    <name type="common">yellowpond turtle</name>
    <dbReference type="NCBI Taxonomy" id="74926"/>
    <lineage>
        <taxon>Eukaryota</taxon>
        <taxon>Metazoa</taxon>
        <taxon>Chordata</taxon>
        <taxon>Craniata</taxon>
        <taxon>Vertebrata</taxon>
        <taxon>Euteleostomi</taxon>
        <taxon>Archelosauria</taxon>
        <taxon>Testudinata</taxon>
        <taxon>Testudines</taxon>
        <taxon>Cryptodira</taxon>
        <taxon>Durocryptodira</taxon>
        <taxon>Testudinoidea</taxon>
        <taxon>Geoemydidae</taxon>
        <taxon>Geoemydinae</taxon>
        <taxon>Mauremys</taxon>
    </lineage>
</organism>
<dbReference type="InterPro" id="IPR042063">
    <property type="entry name" value="Ubi_acti_E1_SCCH"/>
</dbReference>
<keyword evidence="6" id="KW-1185">Reference proteome</keyword>
<protein>
    <recommendedName>
        <fullName evidence="4">Ubiquitin-activating enzyme E1 C-terminal domain-containing protein</fullName>
    </recommendedName>
</protein>
<accession>A0A9D3XGU3</accession>
<dbReference type="Gene3D" id="1.10.10.2660">
    <property type="entry name" value="Ubiquitin-activating enzyme E1, SCCH domain"/>
    <property type="match status" value="1"/>
</dbReference>
<dbReference type="FunFam" id="1.10.10.2660:FF:000001">
    <property type="entry name" value="Ubiquitin-activating enzyme E1 1"/>
    <property type="match status" value="1"/>
</dbReference>
<dbReference type="FunFam" id="3.10.290.60:FF:000002">
    <property type="entry name" value="Ubiquitin-like modifier-activating enzyme 1"/>
    <property type="match status" value="1"/>
</dbReference>
<dbReference type="Pfam" id="PF10585">
    <property type="entry name" value="UBA_E1_SCCH"/>
    <property type="match status" value="1"/>
</dbReference>
<reference evidence="5" key="1">
    <citation type="submission" date="2021-09" db="EMBL/GenBank/DDBJ databases">
        <title>The genome of Mauremys mutica provides insights into the evolution of semi-aquatic lifestyle.</title>
        <authorList>
            <person name="Gong S."/>
            <person name="Gao Y."/>
        </authorList>
    </citation>
    <scope>NUCLEOTIDE SEQUENCE</scope>
    <source>
        <strain evidence="5">MM-2020</strain>
        <tissue evidence="5">Muscle</tissue>
    </source>
</reference>
<evidence type="ECO:0000313" key="5">
    <source>
        <dbReference type="EMBL" id="KAH1181269.1"/>
    </source>
</evidence>
<feature type="domain" description="Ubiquitin-activating enzyme E1 C-terminal" evidence="4">
    <location>
        <begin position="303"/>
        <end position="434"/>
    </location>
</feature>
<dbReference type="PANTHER" id="PTHR10953">
    <property type="entry name" value="UBIQUITIN-ACTIVATING ENZYME E1"/>
    <property type="match status" value="1"/>
</dbReference>
<evidence type="ECO:0000256" key="2">
    <source>
        <dbReference type="ARBA" id="ARBA00005673"/>
    </source>
</evidence>
<dbReference type="Proteomes" id="UP000827986">
    <property type="component" value="Unassembled WGS sequence"/>
</dbReference>
<dbReference type="SMART" id="SM00985">
    <property type="entry name" value="UBA_e1_C"/>
    <property type="match status" value="1"/>
</dbReference>
<gene>
    <name evidence="5" type="ORF">KIL84_002203</name>
</gene>
<dbReference type="EMBL" id="JAHDVG010000469">
    <property type="protein sequence ID" value="KAH1181269.1"/>
    <property type="molecule type" value="Genomic_DNA"/>
</dbReference>
<evidence type="ECO:0000259" key="4">
    <source>
        <dbReference type="SMART" id="SM00985"/>
    </source>
</evidence>
<dbReference type="AlphaFoldDB" id="A0A9D3XGU3"/>
<dbReference type="InterPro" id="IPR000594">
    <property type="entry name" value="ThiF_NAD_FAD-bd"/>
</dbReference>
<comment type="caution">
    <text evidence="5">The sequence shown here is derived from an EMBL/GenBank/DDBJ whole genome shotgun (WGS) entry which is preliminary data.</text>
</comment>
<evidence type="ECO:0000256" key="1">
    <source>
        <dbReference type="ARBA" id="ARBA00004906"/>
    </source>
</evidence>
<dbReference type="Gene3D" id="3.40.50.720">
    <property type="entry name" value="NAD(P)-binding Rossmann-like Domain"/>
    <property type="match status" value="1"/>
</dbReference>
<dbReference type="GO" id="GO:0004839">
    <property type="term" value="F:ubiquitin activating enzyme activity"/>
    <property type="evidence" value="ECO:0007669"/>
    <property type="project" value="TreeGrafter"/>
</dbReference>
<dbReference type="GO" id="GO:0005737">
    <property type="term" value="C:cytoplasm"/>
    <property type="evidence" value="ECO:0007669"/>
    <property type="project" value="TreeGrafter"/>
</dbReference>
<dbReference type="InterPro" id="IPR018965">
    <property type="entry name" value="Ub-activating_enz_E1_C"/>
</dbReference>
<name>A0A9D3XGU3_9SAUR</name>
<dbReference type="InterPro" id="IPR019572">
    <property type="entry name" value="UBA_E1_SCCH"/>
</dbReference>
<keyword evidence="3" id="KW-0436">Ligase</keyword>
<dbReference type="InterPro" id="IPR045886">
    <property type="entry name" value="ThiF/MoeB/HesA"/>
</dbReference>
<sequence length="439" mass="50395">MYMDRRCVYYRKPLLESGTLGTKGNVQWARDEFEGLFKQPAESVNQYISDPKFMERTLKLPGTQPLEVLEAVNKSLVSERPRSWADCVGWACRHWHCQYSNNIRQLLHNFPPHQKTNSGTLFWSGPKRCPHPLTFDDSNPLHMDYIVAAANLFAQTYGITGTRDVGAVAELLHQVQVPEFTPKSGVRIHISDQELQNANASVDDSRLEELKSSLPNPEDQQSFRMYPIDFEKDDDTNFHMDFIVAASNLRAENYDIPPADRHKSKLIAGKIIPAIATTTAAVVGLVCLELYKVVQGHKQLESYKNGFLNLALPFFGFSEPIACPRNKYYDIEWTLWDRFEVQGVQPSGEEMTLRQFLAYFKSEHRLEITMLSQGVSMLYSFFMPPAKLRERHDQPMTEIVTKVSKKKIGRHVKALVFELCCNDDSECDIEVPYVRYTIR</sequence>
<evidence type="ECO:0000256" key="3">
    <source>
        <dbReference type="ARBA" id="ARBA00022598"/>
    </source>
</evidence>
<dbReference type="InterPro" id="IPR038252">
    <property type="entry name" value="UBA_E1_C_sf"/>
</dbReference>
<dbReference type="InterPro" id="IPR035985">
    <property type="entry name" value="Ubiquitin-activating_enz"/>
</dbReference>
<dbReference type="Gene3D" id="3.10.290.60">
    <property type="entry name" value="Ubiquitin-activating enzyme E1, UFD domain"/>
    <property type="match status" value="1"/>
</dbReference>
<dbReference type="SUPFAM" id="SSF69572">
    <property type="entry name" value="Activating enzymes of the ubiquitin-like proteins"/>
    <property type="match status" value="1"/>
</dbReference>
<dbReference type="PANTHER" id="PTHR10953:SF4">
    <property type="entry name" value="UBIQUITIN-ACTIVATING ENZYME E1 C-TERMINAL DOMAIN-CONTAINING PROTEIN"/>
    <property type="match status" value="1"/>
</dbReference>